<keyword evidence="1" id="KW-0175">Coiled coil</keyword>
<proteinExistence type="predicted"/>
<dbReference type="EMBL" id="JANFWR010000022">
    <property type="protein sequence ID" value="MCW0400485.1"/>
    <property type="molecule type" value="Genomic_DNA"/>
</dbReference>
<feature type="coiled-coil region" evidence="1">
    <location>
        <begin position="841"/>
        <end position="868"/>
    </location>
</feature>
<dbReference type="SUPFAM" id="SSF52540">
    <property type="entry name" value="P-loop containing nucleoside triphosphate hydrolases"/>
    <property type="match status" value="1"/>
</dbReference>
<evidence type="ECO:0000313" key="2">
    <source>
        <dbReference type="EMBL" id="MCW0400485.1"/>
    </source>
</evidence>
<reference evidence="2 3" key="1">
    <citation type="submission" date="2022-06" db="EMBL/GenBank/DDBJ databases">
        <title>Dynamics of rice microbiomes reveals core vertical transmitted seed endophytes.</title>
        <authorList>
            <person name="Liao K."/>
            <person name="Zhang X."/>
        </authorList>
    </citation>
    <scope>NUCLEOTIDE SEQUENCE [LARGE SCALE GENOMIC DNA]</scope>
    <source>
        <strain evidence="2 3">YT10-10-1</strain>
    </source>
</reference>
<organism evidence="2 3">
    <name type="scientific">Xanthomonas sacchari</name>
    <dbReference type="NCBI Taxonomy" id="56458"/>
    <lineage>
        <taxon>Bacteria</taxon>
        <taxon>Pseudomonadati</taxon>
        <taxon>Pseudomonadota</taxon>
        <taxon>Gammaproteobacteria</taxon>
        <taxon>Lysobacterales</taxon>
        <taxon>Lysobacteraceae</taxon>
        <taxon>Xanthomonas</taxon>
    </lineage>
</organism>
<dbReference type="PANTHER" id="PTHR32182:SF0">
    <property type="entry name" value="DNA REPLICATION AND REPAIR PROTEIN RECF"/>
    <property type="match status" value="1"/>
</dbReference>
<gene>
    <name evidence="2" type="ORF">NB700_003041</name>
</gene>
<dbReference type="Proteomes" id="UP001320843">
    <property type="component" value="Unassembled WGS sequence"/>
</dbReference>
<dbReference type="Gene3D" id="3.40.50.300">
    <property type="entry name" value="P-loop containing nucleotide triphosphate hydrolases"/>
    <property type="match status" value="2"/>
</dbReference>
<evidence type="ECO:0000313" key="3">
    <source>
        <dbReference type="Proteomes" id="UP001320843"/>
    </source>
</evidence>
<evidence type="ECO:0000256" key="1">
    <source>
        <dbReference type="SAM" id="Coils"/>
    </source>
</evidence>
<keyword evidence="3" id="KW-1185">Reference proteome</keyword>
<dbReference type="InterPro" id="IPR027417">
    <property type="entry name" value="P-loop_NTPase"/>
</dbReference>
<dbReference type="RefSeq" id="WP_267082518.1">
    <property type="nucleotide sequence ID" value="NZ_CP099530.1"/>
</dbReference>
<sequence length="1022" mass="112439">MQTIDLIPSLRSSFDSCELVGESIARCERTYNGRLRSVFFVSAASGVPEQAQVDEIQKTVVAPSYFASRDESRWNHYLVFVVPSSGTPDEAKRRAEIESDTSYAKKLVVPEAELGTFLRRGVDEHVQGASNANSLQLAWSEALQEAGLEAIDSDESRTSVIRAIRAGYRTSGNKTIRPVIDTQPLAFLRHLSIRQFGSRSLKGEFTFGRVNLIRGVNGAGKTSLLESIEHFLCGGLLRGKSVEKLDASATFTNNERVVIYQQRPTSYYQQRDLKWYGRKTNQRNRLYEAFARYNFLSADAAVEFSRDEEQRDLTTGLSRVALGPEAGFTWDRIQQVQGDIGPQLGSLQKEITALESQLGRVGARLSTLSLPAPELSSRSTHISLLLEKLGIHVDAQTLTTSAGLQHMAGIRLFLDSAPEDLAPTIDAVQAQAKDLEGMLDRIRELEARQRANVTRLAEIDGALKSADSLRRCVDRLSSYVRVKYAESLARLADIDRAEEPTLPTHESLLLIQSEVEKVQPVQGIEESISSFYEKVKEDVSRLRLALEETGAAFEAALSRTEERRVLTAQLRTTALQLVRAHPDDCCPLCRTSMGVENLLKRIDEVVVDVDSAQIAAMEGARSKLLADLSVSLERQGLVASLIEGFPRIANDSLSAVLKMVYASEEEKARRSAGRNALLGGIRDLQAQGFSQQEYLGLLLRFESDVVPHLDASRLGLEQIDQATAYAESRYTTALLDRAKCASEGEAILQQIVEVSIRLGCGSDVSAAKFKAAQGAASRRKFMNALSDLPSDVQARANGGLREFVDLAQMALAQVSSLSDDLRDSGARNLEAVALNQESTTLRSALSKLMRERDNLKSANDALSKLIREHSLERGLNEFLSSNLQAIQSIFQKIHAPNELRLSNLSACELIRNSDGSSASLTQISTGQRAALVLSVFITLNMSLRSGPPMMLVDDPVAHVDDMNSLALLDYLADIAETGRRQIFFATADEKLANLFEKKMGFMGSEFTVTALTRESAGAEWIH</sequence>
<comment type="caution">
    <text evidence="2">The sequence shown here is derived from an EMBL/GenBank/DDBJ whole genome shotgun (WGS) entry which is preliminary data.</text>
</comment>
<accession>A0ABT3DY94</accession>
<dbReference type="PANTHER" id="PTHR32182">
    <property type="entry name" value="DNA REPLICATION AND REPAIR PROTEIN RECF"/>
    <property type="match status" value="1"/>
</dbReference>
<name>A0ABT3DY94_9XANT</name>
<protein>
    <submittedName>
        <fullName evidence="2">DNA replication and repair protein RecF</fullName>
    </submittedName>
</protein>